<feature type="domain" description="HTH tetR-type" evidence="3">
    <location>
        <begin position="48"/>
        <end position="108"/>
    </location>
</feature>
<gene>
    <name evidence="4" type="ORF">H9652_00145</name>
</gene>
<proteinExistence type="predicted"/>
<comment type="caution">
    <text evidence="4">The sequence shown here is derived from an EMBL/GenBank/DDBJ whole genome shotgun (WGS) entry which is preliminary data.</text>
</comment>
<dbReference type="InterPro" id="IPR001647">
    <property type="entry name" value="HTH_TetR"/>
</dbReference>
<organism evidence="4 5">
    <name type="scientific">Oerskovia rustica</name>
    <dbReference type="NCBI Taxonomy" id="2762237"/>
    <lineage>
        <taxon>Bacteria</taxon>
        <taxon>Bacillati</taxon>
        <taxon>Actinomycetota</taxon>
        <taxon>Actinomycetes</taxon>
        <taxon>Micrococcales</taxon>
        <taxon>Cellulomonadaceae</taxon>
        <taxon>Oerskovia</taxon>
    </lineage>
</organism>
<dbReference type="PANTHER" id="PTHR30055:SF146">
    <property type="entry name" value="HTH-TYPE TRANSCRIPTIONAL DUAL REGULATOR CECR"/>
    <property type="match status" value="1"/>
</dbReference>
<reference evidence="4 5" key="1">
    <citation type="submission" date="2020-08" db="EMBL/GenBank/DDBJ databases">
        <title>A Genomic Blueprint of the Chicken Gut Microbiome.</title>
        <authorList>
            <person name="Gilroy R."/>
            <person name="Ravi A."/>
            <person name="Getino M."/>
            <person name="Pursley I."/>
            <person name="Horton D.L."/>
            <person name="Alikhan N.-F."/>
            <person name="Baker D."/>
            <person name="Gharbi K."/>
            <person name="Hall N."/>
            <person name="Watson M."/>
            <person name="Adriaenssens E.M."/>
            <person name="Foster-Nyarko E."/>
            <person name="Jarju S."/>
            <person name="Secka A."/>
            <person name="Antonio M."/>
            <person name="Oren A."/>
            <person name="Chaudhuri R."/>
            <person name="La Ragione R.M."/>
            <person name="Hildebrand F."/>
            <person name="Pallen M.J."/>
        </authorList>
    </citation>
    <scope>NUCLEOTIDE SEQUENCE [LARGE SCALE GENOMIC DNA]</scope>
    <source>
        <strain evidence="4 5">Sa4CUA1</strain>
    </source>
</reference>
<keyword evidence="1 2" id="KW-0238">DNA-binding</keyword>
<feature type="DNA-binding region" description="H-T-H motif" evidence="2">
    <location>
        <begin position="71"/>
        <end position="90"/>
    </location>
</feature>
<evidence type="ECO:0000259" key="3">
    <source>
        <dbReference type="PROSITE" id="PS50977"/>
    </source>
</evidence>
<evidence type="ECO:0000256" key="1">
    <source>
        <dbReference type="ARBA" id="ARBA00023125"/>
    </source>
</evidence>
<evidence type="ECO:0000256" key="2">
    <source>
        <dbReference type="PROSITE-ProRule" id="PRU00335"/>
    </source>
</evidence>
<dbReference type="Proteomes" id="UP000641803">
    <property type="component" value="Unassembled WGS sequence"/>
</dbReference>
<dbReference type="InterPro" id="IPR009057">
    <property type="entry name" value="Homeodomain-like_sf"/>
</dbReference>
<dbReference type="EMBL" id="JACSQQ010000001">
    <property type="protein sequence ID" value="MBD7948817.1"/>
    <property type="molecule type" value="Genomic_DNA"/>
</dbReference>
<dbReference type="Gene3D" id="1.10.357.10">
    <property type="entry name" value="Tetracycline Repressor, domain 2"/>
    <property type="match status" value="1"/>
</dbReference>
<dbReference type="Pfam" id="PF17931">
    <property type="entry name" value="TetR_C_23"/>
    <property type="match status" value="1"/>
</dbReference>
<dbReference type="InterPro" id="IPR041673">
    <property type="entry name" value="TetR_C_23"/>
</dbReference>
<evidence type="ECO:0000313" key="5">
    <source>
        <dbReference type="Proteomes" id="UP000641803"/>
    </source>
</evidence>
<name>A0ABR8RMX1_9CELL</name>
<protein>
    <submittedName>
        <fullName evidence="4">TetR family transcriptional regulator</fullName>
    </submittedName>
</protein>
<keyword evidence="5" id="KW-1185">Reference proteome</keyword>
<dbReference type="PRINTS" id="PR00455">
    <property type="entry name" value="HTHTETR"/>
</dbReference>
<dbReference type="PANTHER" id="PTHR30055">
    <property type="entry name" value="HTH-TYPE TRANSCRIPTIONAL REGULATOR RUTR"/>
    <property type="match status" value="1"/>
</dbReference>
<evidence type="ECO:0000313" key="4">
    <source>
        <dbReference type="EMBL" id="MBD7948817.1"/>
    </source>
</evidence>
<dbReference type="InterPro" id="IPR050109">
    <property type="entry name" value="HTH-type_TetR-like_transc_reg"/>
</dbReference>
<dbReference type="Pfam" id="PF00440">
    <property type="entry name" value="TetR_N"/>
    <property type="match status" value="1"/>
</dbReference>
<dbReference type="PROSITE" id="PS01081">
    <property type="entry name" value="HTH_TETR_1"/>
    <property type="match status" value="1"/>
</dbReference>
<dbReference type="InterPro" id="IPR036271">
    <property type="entry name" value="Tet_transcr_reg_TetR-rel_C_sf"/>
</dbReference>
<dbReference type="InterPro" id="IPR023772">
    <property type="entry name" value="DNA-bd_HTH_TetR-type_CS"/>
</dbReference>
<dbReference type="PROSITE" id="PS50977">
    <property type="entry name" value="HTH_TETR_2"/>
    <property type="match status" value="1"/>
</dbReference>
<accession>A0ABR8RMX1</accession>
<dbReference type="SUPFAM" id="SSF46689">
    <property type="entry name" value="Homeodomain-like"/>
    <property type="match status" value="1"/>
</dbReference>
<dbReference type="SUPFAM" id="SSF48498">
    <property type="entry name" value="Tetracyclin repressor-like, C-terminal domain"/>
    <property type="match status" value="1"/>
</dbReference>
<sequence length="260" mass="27937">MLPVRPSWLGGLFSCYVFEHVQKLSRATAERVTAPSPGAVPAATPKSVQTRARVLDAALGMLREQGYEATTMRAIATRAGVSTGNAYYYFPSKDHLVQELYVDVQRAHRRAVDDALVQGGTLAARLRLVLDAGIDVFTPYHSFAAEFVSVAIRPGAAANPFSDASREARELSLAIFEDVVAGASPAVPAALRAQLPELLWLANLGVTLFWVQDSSSGTARTRRLVAGASPIVGTLVRLSRLPVARKVVDDVLRLTASLRT</sequence>